<protein>
    <submittedName>
        <fullName evidence="2">Uncharacterized protein</fullName>
    </submittedName>
</protein>
<keyword evidence="1" id="KW-0812">Transmembrane</keyword>
<dbReference type="Proteomes" id="UP000246991">
    <property type="component" value="Unassembled WGS sequence"/>
</dbReference>
<feature type="transmembrane region" description="Helical" evidence="1">
    <location>
        <begin position="145"/>
        <end position="170"/>
    </location>
</feature>
<keyword evidence="3" id="KW-1185">Reference proteome</keyword>
<dbReference type="EMBL" id="PYWC01000104">
    <property type="protein sequence ID" value="PWW72509.1"/>
    <property type="molecule type" value="Genomic_DNA"/>
</dbReference>
<dbReference type="AlphaFoldDB" id="A0A317SD97"/>
<keyword evidence="1" id="KW-0472">Membrane</keyword>
<reference evidence="2 3" key="1">
    <citation type="submission" date="2018-03" db="EMBL/GenBank/DDBJ databases">
        <title>Genomes of Pezizomycetes fungi and the evolution of truffles.</title>
        <authorList>
            <person name="Murat C."/>
            <person name="Payen T."/>
            <person name="Noel B."/>
            <person name="Kuo A."/>
            <person name="Martin F.M."/>
        </authorList>
    </citation>
    <scope>NUCLEOTIDE SEQUENCE [LARGE SCALE GENOMIC DNA]</scope>
    <source>
        <strain evidence="2">091103-1</strain>
    </source>
</reference>
<name>A0A317SD97_9PEZI</name>
<gene>
    <name evidence="2" type="ORF">C7212DRAFT_366665</name>
</gene>
<comment type="caution">
    <text evidence="2">The sequence shown here is derived from an EMBL/GenBank/DDBJ whole genome shotgun (WGS) entry which is preliminary data.</text>
</comment>
<proteinExistence type="predicted"/>
<keyword evidence="1" id="KW-1133">Transmembrane helix</keyword>
<accession>A0A317SD97</accession>
<sequence length="181" mass="19670">MCKCTGALLLLGPSTTVDHEVWAMPTGIRTHDILTLARDTLLSILRFPLSLYPSATVFPGVIQSVQTTFTPPLPEQLPSLPDEQSYQIQLSTPVFHHTASTFPAFVLAQCYYSPCEDFPVCSSTVRALSIYGIPIVFPSAPHPSFINAGIIAITILILIITIAIITLITIRGHPSTHNIGF</sequence>
<organism evidence="2 3">
    <name type="scientific">Tuber magnatum</name>
    <name type="common">white Piedmont truffle</name>
    <dbReference type="NCBI Taxonomy" id="42249"/>
    <lineage>
        <taxon>Eukaryota</taxon>
        <taxon>Fungi</taxon>
        <taxon>Dikarya</taxon>
        <taxon>Ascomycota</taxon>
        <taxon>Pezizomycotina</taxon>
        <taxon>Pezizomycetes</taxon>
        <taxon>Pezizales</taxon>
        <taxon>Tuberaceae</taxon>
        <taxon>Tuber</taxon>
    </lineage>
</organism>
<evidence type="ECO:0000313" key="2">
    <source>
        <dbReference type="EMBL" id="PWW72509.1"/>
    </source>
</evidence>
<evidence type="ECO:0000313" key="3">
    <source>
        <dbReference type="Proteomes" id="UP000246991"/>
    </source>
</evidence>
<evidence type="ECO:0000256" key="1">
    <source>
        <dbReference type="SAM" id="Phobius"/>
    </source>
</evidence>